<sequence>MRVWFPEGTFNGVQDFQLQFAHTVVDTSFGECPEYCYLSKFAAMNLSYPGMPNWECDIESGTCEQTLNTTVPAPIYMAVD</sequence>
<gene>
    <name evidence="1" type="ORF">H2198_009832</name>
</gene>
<comment type="caution">
    <text evidence="1">The sequence shown here is derived from an EMBL/GenBank/DDBJ whole genome shotgun (WGS) entry which is preliminary data.</text>
</comment>
<evidence type="ECO:0000313" key="1">
    <source>
        <dbReference type="EMBL" id="KAJ9650862.1"/>
    </source>
</evidence>
<dbReference type="Proteomes" id="UP001172386">
    <property type="component" value="Unassembled WGS sequence"/>
</dbReference>
<evidence type="ECO:0000313" key="2">
    <source>
        <dbReference type="Proteomes" id="UP001172386"/>
    </source>
</evidence>
<keyword evidence="2" id="KW-1185">Reference proteome</keyword>
<dbReference type="EMBL" id="JAPDRQ010000301">
    <property type="protein sequence ID" value="KAJ9650862.1"/>
    <property type="molecule type" value="Genomic_DNA"/>
</dbReference>
<proteinExistence type="predicted"/>
<reference evidence="1" key="1">
    <citation type="submission" date="2022-10" db="EMBL/GenBank/DDBJ databases">
        <title>Culturing micro-colonial fungi from biological soil crusts in the Mojave desert and describing Neophaeococcomyces mojavensis, and introducing the new genera and species Taxawa tesnikishii.</title>
        <authorList>
            <person name="Kurbessoian T."/>
            <person name="Stajich J.E."/>
        </authorList>
    </citation>
    <scope>NUCLEOTIDE SEQUENCE</scope>
    <source>
        <strain evidence="1">JES_112</strain>
    </source>
</reference>
<protein>
    <submittedName>
        <fullName evidence="1">Uncharacterized protein</fullName>
    </submittedName>
</protein>
<organism evidence="1 2">
    <name type="scientific">Neophaeococcomyces mojaviensis</name>
    <dbReference type="NCBI Taxonomy" id="3383035"/>
    <lineage>
        <taxon>Eukaryota</taxon>
        <taxon>Fungi</taxon>
        <taxon>Dikarya</taxon>
        <taxon>Ascomycota</taxon>
        <taxon>Pezizomycotina</taxon>
        <taxon>Eurotiomycetes</taxon>
        <taxon>Chaetothyriomycetidae</taxon>
        <taxon>Chaetothyriales</taxon>
        <taxon>Chaetothyriales incertae sedis</taxon>
        <taxon>Neophaeococcomyces</taxon>
    </lineage>
</organism>
<accession>A0ACC2ZTM8</accession>
<name>A0ACC2ZTM8_9EURO</name>